<dbReference type="FunFam" id="3.40.1190.20:FF:000014">
    <property type="entry name" value="ADO1p Adenosine kinase"/>
    <property type="match status" value="1"/>
</dbReference>
<comment type="function">
    <text evidence="11">ATP dependent phosphorylation of adenosine and other related nucleoside analogs to monophosphate derivatives.</text>
</comment>
<dbReference type="InterPro" id="IPR001805">
    <property type="entry name" value="Adenokinase"/>
</dbReference>
<evidence type="ECO:0000256" key="1">
    <source>
        <dbReference type="ARBA" id="ARBA00001946"/>
    </source>
</evidence>
<proteinExistence type="inferred from homology"/>
<evidence type="ECO:0000256" key="4">
    <source>
        <dbReference type="ARBA" id="ARBA00012119"/>
    </source>
</evidence>
<dbReference type="OrthoDB" id="432447at2759"/>
<dbReference type="GO" id="GO:0004001">
    <property type="term" value="F:adenosine kinase activity"/>
    <property type="evidence" value="ECO:0007669"/>
    <property type="project" value="UniProtKB-UniRule"/>
</dbReference>
<gene>
    <name evidence="13" type="ORF">PHISCL_07748</name>
</gene>
<comment type="caution">
    <text evidence="13">The sequence shown here is derived from an EMBL/GenBank/DDBJ whole genome shotgun (WGS) entry which is preliminary data.</text>
</comment>
<accession>A0A3A2Z9Z1</accession>
<sequence>MAAPQGYPLLCLENPLLDIQAKGDAALLEKYGLKDNDAILAEDKHMGLYDELLKLDAKLIAGGAAQNTARGAQYMLPENSVLYIGCVGKDKYADSLQEACKNAGVHTEYRVDDVQPTGKCGVIITGHNRSMCTHLAAANEYKLEHLKQPHIWSLVEKAQVYYVGGYHLTVSVPAIIALAEEAAAKNKPFMLSLSAPFIPQFFKDQLDTVMPYTDYVFCNETEARSYSASHNWGTEDVVEITKKLAQLPKKNTARPRVAVVTQGTLPTITAEVKPDGEVAVKEFSVREIPSSDINDTNGAGDAFAGGFCAGIVQGKTLEESMDMGQWLASLSIQELGPS</sequence>
<dbReference type="PANTHER" id="PTHR45769:SF3">
    <property type="entry name" value="ADENOSINE KINASE"/>
    <property type="match status" value="1"/>
</dbReference>
<name>A0A3A2Z9Z1_9EURO</name>
<comment type="pathway">
    <text evidence="2 11">Purine metabolism; AMP biosynthesis via salvage pathway; AMP from adenosine: step 1/1.</text>
</comment>
<feature type="domain" description="Carbohydrate kinase PfkB" evidence="12">
    <location>
        <begin position="27"/>
        <end position="337"/>
    </location>
</feature>
<comment type="catalytic activity">
    <reaction evidence="11">
        <text>adenosine + ATP = AMP + ADP + H(+)</text>
        <dbReference type="Rhea" id="RHEA:20824"/>
        <dbReference type="ChEBI" id="CHEBI:15378"/>
        <dbReference type="ChEBI" id="CHEBI:16335"/>
        <dbReference type="ChEBI" id="CHEBI:30616"/>
        <dbReference type="ChEBI" id="CHEBI:456215"/>
        <dbReference type="ChEBI" id="CHEBI:456216"/>
        <dbReference type="EC" id="2.7.1.20"/>
    </reaction>
</comment>
<reference evidence="14" key="1">
    <citation type="submission" date="2017-02" db="EMBL/GenBank/DDBJ databases">
        <authorList>
            <person name="Tafer H."/>
            <person name="Lopandic K."/>
        </authorList>
    </citation>
    <scope>NUCLEOTIDE SEQUENCE [LARGE SCALE GENOMIC DNA]</scope>
    <source>
        <strain evidence="14">CBS 366.77</strain>
    </source>
</reference>
<evidence type="ECO:0000256" key="11">
    <source>
        <dbReference type="RuleBase" id="RU368116"/>
    </source>
</evidence>
<evidence type="ECO:0000313" key="14">
    <source>
        <dbReference type="Proteomes" id="UP000266188"/>
    </source>
</evidence>
<dbReference type="CDD" id="cd01168">
    <property type="entry name" value="adenosine_kinase"/>
    <property type="match status" value="1"/>
</dbReference>
<keyword evidence="6 11" id="KW-0660">Purine salvage</keyword>
<organism evidence="13 14">
    <name type="scientific">Aspergillus sclerotialis</name>
    <dbReference type="NCBI Taxonomy" id="2070753"/>
    <lineage>
        <taxon>Eukaryota</taxon>
        <taxon>Fungi</taxon>
        <taxon>Dikarya</taxon>
        <taxon>Ascomycota</taxon>
        <taxon>Pezizomycotina</taxon>
        <taxon>Eurotiomycetes</taxon>
        <taxon>Eurotiomycetidae</taxon>
        <taxon>Eurotiales</taxon>
        <taxon>Aspergillaceae</taxon>
        <taxon>Aspergillus</taxon>
        <taxon>Aspergillus subgen. Polypaecilum</taxon>
    </lineage>
</organism>
<keyword evidence="14" id="KW-1185">Reference proteome</keyword>
<dbReference type="AlphaFoldDB" id="A0A3A2Z9Z1"/>
<evidence type="ECO:0000313" key="13">
    <source>
        <dbReference type="EMBL" id="RJE19922.1"/>
    </source>
</evidence>
<dbReference type="GO" id="GO:0005829">
    <property type="term" value="C:cytosol"/>
    <property type="evidence" value="ECO:0007669"/>
    <property type="project" value="TreeGrafter"/>
</dbReference>
<keyword evidence="11" id="KW-0460">Magnesium</keyword>
<dbReference type="PRINTS" id="PR00989">
    <property type="entry name" value="ADENOKINASE"/>
</dbReference>
<dbReference type="GO" id="GO:0005634">
    <property type="term" value="C:nucleus"/>
    <property type="evidence" value="ECO:0007669"/>
    <property type="project" value="TreeGrafter"/>
</dbReference>
<dbReference type="GO" id="GO:0044209">
    <property type="term" value="P:AMP salvage"/>
    <property type="evidence" value="ECO:0007669"/>
    <property type="project" value="UniProtKB-UniRule"/>
</dbReference>
<dbReference type="GO" id="GO:0006166">
    <property type="term" value="P:purine ribonucleoside salvage"/>
    <property type="evidence" value="ECO:0007669"/>
    <property type="project" value="UniProtKB-KW"/>
</dbReference>
<dbReference type="Proteomes" id="UP000266188">
    <property type="component" value="Unassembled WGS sequence"/>
</dbReference>
<feature type="active site" description="Proton acceptor" evidence="10">
    <location>
        <position position="301"/>
    </location>
</feature>
<keyword evidence="9 11" id="KW-0067">ATP-binding</keyword>
<comment type="cofactor">
    <cofactor evidence="1 11">
        <name>Mg(2+)</name>
        <dbReference type="ChEBI" id="CHEBI:18420"/>
    </cofactor>
</comment>
<evidence type="ECO:0000256" key="3">
    <source>
        <dbReference type="ARBA" id="ARBA00010688"/>
    </source>
</evidence>
<dbReference type="InterPro" id="IPR029056">
    <property type="entry name" value="Ribokinase-like"/>
</dbReference>
<dbReference type="SUPFAM" id="SSF53613">
    <property type="entry name" value="Ribokinase-like"/>
    <property type="match status" value="1"/>
</dbReference>
<evidence type="ECO:0000256" key="8">
    <source>
        <dbReference type="ARBA" id="ARBA00022777"/>
    </source>
</evidence>
<evidence type="ECO:0000256" key="10">
    <source>
        <dbReference type="PIRSR" id="PIRSR601805-1"/>
    </source>
</evidence>
<keyword evidence="7 11" id="KW-0547">Nucleotide-binding</keyword>
<evidence type="ECO:0000256" key="2">
    <source>
        <dbReference type="ARBA" id="ARBA00004801"/>
    </source>
</evidence>
<keyword evidence="5 11" id="KW-0808">Transferase</keyword>
<dbReference type="GO" id="GO:0006144">
    <property type="term" value="P:purine nucleobase metabolic process"/>
    <property type="evidence" value="ECO:0007669"/>
    <property type="project" value="TreeGrafter"/>
</dbReference>
<dbReference type="Gene3D" id="3.40.1190.20">
    <property type="match status" value="1"/>
</dbReference>
<dbReference type="STRING" id="2070753.A0A3A2Z9Z1"/>
<dbReference type="Gene3D" id="3.30.1110.10">
    <property type="match status" value="1"/>
</dbReference>
<dbReference type="EC" id="2.7.1.20" evidence="4 11"/>
<dbReference type="EMBL" id="MVGC01000357">
    <property type="protein sequence ID" value="RJE19922.1"/>
    <property type="molecule type" value="Genomic_DNA"/>
</dbReference>
<evidence type="ECO:0000259" key="12">
    <source>
        <dbReference type="Pfam" id="PF00294"/>
    </source>
</evidence>
<protein>
    <recommendedName>
        <fullName evidence="4 11">Adenosine kinase</fullName>
        <shortName evidence="11">AK</shortName>
        <ecNumber evidence="4 11">2.7.1.20</ecNumber>
    </recommendedName>
    <alternativeName>
        <fullName evidence="11">Adenosine 5'-phosphotransferase</fullName>
    </alternativeName>
</protein>
<dbReference type="GO" id="GO:0005524">
    <property type="term" value="F:ATP binding"/>
    <property type="evidence" value="ECO:0007669"/>
    <property type="project" value="UniProtKB-UniRule"/>
</dbReference>
<evidence type="ECO:0000256" key="9">
    <source>
        <dbReference type="ARBA" id="ARBA00022840"/>
    </source>
</evidence>
<keyword evidence="8 11" id="KW-0418">Kinase</keyword>
<dbReference type="UniPathway" id="UPA00588">
    <property type="reaction ID" value="UER00659"/>
</dbReference>
<dbReference type="PANTHER" id="PTHR45769">
    <property type="entry name" value="ADENOSINE KINASE"/>
    <property type="match status" value="1"/>
</dbReference>
<dbReference type="InterPro" id="IPR011611">
    <property type="entry name" value="PfkB_dom"/>
</dbReference>
<evidence type="ECO:0000256" key="6">
    <source>
        <dbReference type="ARBA" id="ARBA00022726"/>
    </source>
</evidence>
<dbReference type="Pfam" id="PF00294">
    <property type="entry name" value="PfkB"/>
    <property type="match status" value="1"/>
</dbReference>
<evidence type="ECO:0000256" key="7">
    <source>
        <dbReference type="ARBA" id="ARBA00022741"/>
    </source>
</evidence>
<evidence type="ECO:0000256" key="5">
    <source>
        <dbReference type="ARBA" id="ARBA00022679"/>
    </source>
</evidence>
<comment type="similarity">
    <text evidence="3 11">Belongs to the carbohydrate kinase PfkB family.</text>
</comment>